<evidence type="ECO:0000313" key="1">
    <source>
        <dbReference type="EMBL" id="KAI3928257.1"/>
    </source>
</evidence>
<accession>A0AAD4SXR6</accession>
<keyword evidence="2" id="KW-1185">Reference proteome</keyword>
<feature type="non-terminal residue" evidence="1">
    <location>
        <position position="59"/>
    </location>
</feature>
<organism evidence="1 2">
    <name type="scientific">Papaver atlanticum</name>
    <dbReference type="NCBI Taxonomy" id="357466"/>
    <lineage>
        <taxon>Eukaryota</taxon>
        <taxon>Viridiplantae</taxon>
        <taxon>Streptophyta</taxon>
        <taxon>Embryophyta</taxon>
        <taxon>Tracheophyta</taxon>
        <taxon>Spermatophyta</taxon>
        <taxon>Magnoliopsida</taxon>
        <taxon>Ranunculales</taxon>
        <taxon>Papaveraceae</taxon>
        <taxon>Papaveroideae</taxon>
        <taxon>Papaver</taxon>
    </lineage>
</organism>
<proteinExistence type="predicted"/>
<sequence>NLKFYQCSKVSGNGGNQYYQNVGLRRGSLISKSKLLWRNLRIDKRARFSSSIGLLIQQE</sequence>
<reference evidence="1" key="1">
    <citation type="submission" date="2022-04" db="EMBL/GenBank/DDBJ databases">
        <title>A functionally conserved STORR gene fusion in Papaver species that diverged 16.8 million years ago.</title>
        <authorList>
            <person name="Catania T."/>
        </authorList>
    </citation>
    <scope>NUCLEOTIDE SEQUENCE</scope>
    <source>
        <strain evidence="1">S-188037</strain>
    </source>
</reference>
<dbReference type="Proteomes" id="UP001202328">
    <property type="component" value="Unassembled WGS sequence"/>
</dbReference>
<name>A0AAD4SXR6_9MAGN</name>
<comment type="caution">
    <text evidence="1">The sequence shown here is derived from an EMBL/GenBank/DDBJ whole genome shotgun (WGS) entry which is preliminary data.</text>
</comment>
<gene>
    <name evidence="1" type="ORF">MKW98_023858</name>
</gene>
<dbReference type="AlphaFoldDB" id="A0AAD4SXR6"/>
<evidence type="ECO:0000313" key="2">
    <source>
        <dbReference type="Proteomes" id="UP001202328"/>
    </source>
</evidence>
<dbReference type="EMBL" id="JAJJMB010007708">
    <property type="protein sequence ID" value="KAI3928257.1"/>
    <property type="molecule type" value="Genomic_DNA"/>
</dbReference>
<protein>
    <submittedName>
        <fullName evidence="1">Uncharacterized protein</fullName>
    </submittedName>
</protein>